<reference evidence="2" key="1">
    <citation type="journal article" date="2013" name="Nature">
        <title>Draft genome of the wheat A-genome progenitor Triticum urartu.</title>
        <authorList>
            <person name="Ling H.Q."/>
            <person name="Zhao S."/>
            <person name="Liu D."/>
            <person name="Wang J."/>
            <person name="Sun H."/>
            <person name="Zhang C."/>
            <person name="Fan H."/>
            <person name="Li D."/>
            <person name="Dong L."/>
            <person name="Tao Y."/>
            <person name="Gao C."/>
            <person name="Wu H."/>
            <person name="Li Y."/>
            <person name="Cui Y."/>
            <person name="Guo X."/>
            <person name="Zheng S."/>
            <person name="Wang B."/>
            <person name="Yu K."/>
            <person name="Liang Q."/>
            <person name="Yang W."/>
            <person name="Lou X."/>
            <person name="Chen J."/>
            <person name="Feng M."/>
            <person name="Jian J."/>
            <person name="Zhang X."/>
            <person name="Luo G."/>
            <person name="Jiang Y."/>
            <person name="Liu J."/>
            <person name="Wang Z."/>
            <person name="Sha Y."/>
            <person name="Zhang B."/>
            <person name="Wu H."/>
            <person name="Tang D."/>
            <person name="Shen Q."/>
            <person name="Xue P."/>
            <person name="Zou S."/>
            <person name="Wang X."/>
            <person name="Liu X."/>
            <person name="Wang F."/>
            <person name="Yang Y."/>
            <person name="An X."/>
            <person name="Dong Z."/>
            <person name="Zhang K."/>
            <person name="Zhang X."/>
            <person name="Luo M.C."/>
            <person name="Dvorak J."/>
            <person name="Tong Y."/>
            <person name="Wang J."/>
            <person name="Yang H."/>
            <person name="Li Z."/>
            <person name="Wang D."/>
            <person name="Zhang A."/>
            <person name="Wang J."/>
        </authorList>
    </citation>
    <scope>NUCLEOTIDE SEQUENCE</scope>
</reference>
<gene>
    <name evidence="2" type="ORF">TRIUR3_15040</name>
</gene>
<organism evidence="2">
    <name type="scientific">Triticum urartu</name>
    <name type="common">Red wild einkorn</name>
    <name type="synonym">Crithodium urartu</name>
    <dbReference type="NCBI Taxonomy" id="4572"/>
    <lineage>
        <taxon>Eukaryota</taxon>
        <taxon>Viridiplantae</taxon>
        <taxon>Streptophyta</taxon>
        <taxon>Embryophyta</taxon>
        <taxon>Tracheophyta</taxon>
        <taxon>Spermatophyta</taxon>
        <taxon>Magnoliopsida</taxon>
        <taxon>Liliopsida</taxon>
        <taxon>Poales</taxon>
        <taxon>Poaceae</taxon>
        <taxon>BOP clade</taxon>
        <taxon>Pooideae</taxon>
        <taxon>Triticodae</taxon>
        <taxon>Triticeae</taxon>
        <taxon>Triticinae</taxon>
        <taxon>Triticum</taxon>
    </lineage>
</organism>
<accession>M7YP96</accession>
<evidence type="ECO:0000256" key="1">
    <source>
        <dbReference type="SAM" id="MobiDB-lite"/>
    </source>
</evidence>
<protein>
    <submittedName>
        <fullName evidence="2">Uncharacterized protein</fullName>
    </submittedName>
</protein>
<proteinExistence type="predicted"/>
<sequence>MAGDAHASGIHPSFGEDKIEPQAPATNPSSSSSLLHRATSLPRAHTRSTIAVAMLDPAATVLPAPPKYVQEPRRVLLLRPHHRTGAGRPPLRRHRRLPLLDHHCLAIITIDLHQATNMWDPPCFDSQKKE</sequence>
<evidence type="ECO:0000313" key="2">
    <source>
        <dbReference type="EMBL" id="EMS52418.1"/>
    </source>
</evidence>
<dbReference type="AlphaFoldDB" id="M7YP96"/>
<feature type="region of interest" description="Disordered" evidence="1">
    <location>
        <begin position="1"/>
        <end position="42"/>
    </location>
</feature>
<name>M7YP96_TRIUA</name>
<dbReference type="EMBL" id="KD208185">
    <property type="protein sequence ID" value="EMS52418.1"/>
    <property type="molecule type" value="Genomic_DNA"/>
</dbReference>